<organism evidence="5">
    <name type="scientific">Arion vulgaris</name>
    <dbReference type="NCBI Taxonomy" id="1028688"/>
    <lineage>
        <taxon>Eukaryota</taxon>
        <taxon>Metazoa</taxon>
        <taxon>Spiralia</taxon>
        <taxon>Lophotrochozoa</taxon>
        <taxon>Mollusca</taxon>
        <taxon>Gastropoda</taxon>
        <taxon>Heterobranchia</taxon>
        <taxon>Euthyneura</taxon>
        <taxon>Panpulmonata</taxon>
        <taxon>Eupulmonata</taxon>
        <taxon>Stylommatophora</taxon>
        <taxon>Helicina</taxon>
        <taxon>Arionoidea</taxon>
        <taxon>Arionidae</taxon>
        <taxon>Arion</taxon>
    </lineage>
</organism>
<proteinExistence type="inferred from homology"/>
<feature type="compositionally biased region" description="Polar residues" evidence="4">
    <location>
        <begin position="57"/>
        <end position="77"/>
    </location>
</feature>
<dbReference type="GO" id="GO:0005739">
    <property type="term" value="C:mitochondrion"/>
    <property type="evidence" value="ECO:0007669"/>
    <property type="project" value="UniProtKB-SubCell"/>
</dbReference>
<dbReference type="EMBL" id="HACG01038032">
    <property type="protein sequence ID" value="CEK84897.1"/>
    <property type="molecule type" value="Transcribed_RNA"/>
</dbReference>
<evidence type="ECO:0000256" key="2">
    <source>
        <dbReference type="ARBA" id="ARBA00023128"/>
    </source>
</evidence>
<comment type="similarity">
    <text evidence="3">Belongs to the alpha-ketoglutarate dehydrogenase component 4 family.</text>
</comment>
<keyword evidence="2" id="KW-0496">Mitochondrion</keyword>
<dbReference type="PANTHER" id="PTHR31601:SF2">
    <property type="entry name" value="ALPHA-KETOGLUTARATE DEHYDROGENASE COMPONENT 4"/>
    <property type="match status" value="1"/>
</dbReference>
<evidence type="ECO:0008006" key="6">
    <source>
        <dbReference type="Google" id="ProtNLM"/>
    </source>
</evidence>
<dbReference type="Pfam" id="PF10937">
    <property type="entry name" value="Kgd4-YMR31"/>
    <property type="match status" value="1"/>
</dbReference>
<comment type="subcellular location">
    <subcellularLocation>
        <location evidence="1">Mitochondrion</location>
    </subcellularLocation>
</comment>
<sequence>MALAAARAAVVKKQVIKPHIPLIKFPLRNSAPTLKEHVGTAVGKPDTLDQVLSTVITDQNPSDKGSTGPSVGASQIPQKYRRKVLTKEEMEIIEKGGPL</sequence>
<evidence type="ECO:0000256" key="4">
    <source>
        <dbReference type="SAM" id="MobiDB-lite"/>
    </source>
</evidence>
<feature type="region of interest" description="Disordered" evidence="4">
    <location>
        <begin position="57"/>
        <end position="80"/>
    </location>
</feature>
<dbReference type="AlphaFoldDB" id="A0A0B7AWA5"/>
<gene>
    <name evidence="5" type="primary">ORF145123</name>
</gene>
<dbReference type="GO" id="GO:0006103">
    <property type="term" value="P:2-oxoglutarate metabolic process"/>
    <property type="evidence" value="ECO:0007669"/>
    <property type="project" value="InterPro"/>
</dbReference>
<reference evidence="5" key="1">
    <citation type="submission" date="2014-12" db="EMBL/GenBank/DDBJ databases">
        <title>Insight into the proteome of Arion vulgaris.</title>
        <authorList>
            <person name="Aradska J."/>
            <person name="Bulat T."/>
            <person name="Smidak R."/>
            <person name="Sarate P."/>
            <person name="Gangsoo J."/>
            <person name="Sialana F."/>
            <person name="Bilban M."/>
            <person name="Lubec G."/>
        </authorList>
    </citation>
    <scope>NUCLEOTIDE SEQUENCE</scope>
    <source>
        <tissue evidence="5">Skin</tissue>
    </source>
</reference>
<dbReference type="InterPro" id="IPR020373">
    <property type="entry name" value="Kgd4/YMR-31"/>
</dbReference>
<name>A0A0B7AWA5_9EUPU</name>
<evidence type="ECO:0000256" key="1">
    <source>
        <dbReference type="ARBA" id="ARBA00004173"/>
    </source>
</evidence>
<dbReference type="GO" id="GO:0004591">
    <property type="term" value="F:oxoglutarate dehydrogenase (succinyl-transferring) activity"/>
    <property type="evidence" value="ECO:0007669"/>
    <property type="project" value="TreeGrafter"/>
</dbReference>
<dbReference type="PANTHER" id="PTHR31601">
    <property type="entry name" value="28S RIBOSOMAL PROTEIN S36, MITOCHONDRIAL"/>
    <property type="match status" value="1"/>
</dbReference>
<evidence type="ECO:0000313" key="5">
    <source>
        <dbReference type="EMBL" id="CEK84897.1"/>
    </source>
</evidence>
<protein>
    <recommendedName>
        <fullName evidence="6">28S ribosomal protein S36, mitochondrial</fullName>
    </recommendedName>
</protein>
<accession>A0A0B7AWA5</accession>
<evidence type="ECO:0000256" key="3">
    <source>
        <dbReference type="ARBA" id="ARBA00043970"/>
    </source>
</evidence>